<evidence type="ECO:0000313" key="1">
    <source>
        <dbReference type="EMBL" id="KAG2207476.1"/>
    </source>
</evidence>
<organism evidence="1 2">
    <name type="scientific">Mucor saturninus</name>
    <dbReference type="NCBI Taxonomy" id="64648"/>
    <lineage>
        <taxon>Eukaryota</taxon>
        <taxon>Fungi</taxon>
        <taxon>Fungi incertae sedis</taxon>
        <taxon>Mucoromycota</taxon>
        <taxon>Mucoromycotina</taxon>
        <taxon>Mucoromycetes</taxon>
        <taxon>Mucorales</taxon>
        <taxon>Mucorineae</taxon>
        <taxon>Mucoraceae</taxon>
        <taxon>Mucor</taxon>
    </lineage>
</organism>
<dbReference type="OrthoDB" id="2287945at2759"/>
<reference evidence="1" key="1">
    <citation type="submission" date="2020-12" db="EMBL/GenBank/DDBJ databases">
        <title>Metabolic potential, ecology and presence of endohyphal bacteria is reflected in genomic diversity of Mucoromycotina.</title>
        <authorList>
            <person name="Muszewska A."/>
            <person name="Okrasinska A."/>
            <person name="Steczkiewicz K."/>
            <person name="Drgas O."/>
            <person name="Orlowska M."/>
            <person name="Perlinska-Lenart U."/>
            <person name="Aleksandrzak-Piekarczyk T."/>
            <person name="Szatraj K."/>
            <person name="Zielenkiewicz U."/>
            <person name="Pilsyk S."/>
            <person name="Malc E."/>
            <person name="Mieczkowski P."/>
            <person name="Kruszewska J.S."/>
            <person name="Biernat P."/>
            <person name="Pawlowska J."/>
        </authorList>
    </citation>
    <scope>NUCLEOTIDE SEQUENCE</scope>
    <source>
        <strain evidence="1">WA0000017839</strain>
    </source>
</reference>
<proteinExistence type="predicted"/>
<protein>
    <submittedName>
        <fullName evidence="1">Uncharacterized protein</fullName>
    </submittedName>
</protein>
<evidence type="ECO:0000313" key="2">
    <source>
        <dbReference type="Proteomes" id="UP000603453"/>
    </source>
</evidence>
<dbReference type="AlphaFoldDB" id="A0A8H7RAB8"/>
<dbReference type="EMBL" id="JAEPRD010000024">
    <property type="protein sequence ID" value="KAG2207476.1"/>
    <property type="molecule type" value="Genomic_DNA"/>
</dbReference>
<gene>
    <name evidence="1" type="ORF">INT47_004224</name>
</gene>
<dbReference type="Proteomes" id="UP000603453">
    <property type="component" value="Unassembled WGS sequence"/>
</dbReference>
<comment type="caution">
    <text evidence="1">The sequence shown here is derived from an EMBL/GenBank/DDBJ whole genome shotgun (WGS) entry which is preliminary data.</text>
</comment>
<sequence length="109" mass="13014">MPDEKDEVSAGQNKSIGSRIKQHAQDVYNDKVNDKWNKRKTWKALGTHIQQRLKEVEKLATNNIKETYCLWLRFQLEYAMTADEQYFEVYAFMYVDIWSLPLSILTFIF</sequence>
<keyword evidence="2" id="KW-1185">Reference proteome</keyword>
<name>A0A8H7RAB8_9FUNG</name>
<accession>A0A8H7RAB8</accession>